<sequence length="424" mass="48316">MGSLVKRRWATGISLLRRLSDLRSTRNYGDIKLGARMTMSTSANSSPSPPWLMLPPVFSPGGDMVYKFYNISEDKEESFPRNSEEIFDDDAKFVGSSHGWLALLNHRNNNHLYLYNPITRRHIKLPPIETLPDDGIRFGTSVSKLILSSSPDDDDECVAMMTFGPVDGLAFCQPCRSTKWTPIGELFFNGDLRNNLSAGAILLRGRAYEDFVYCARLKRFSCITQFQINLYSRILVHPTHELEHWDLSDPHSPISTTFSDFVSLDFDLEGEEWMNQNMSLLDDCRQIPYLIFTEQHNQLFLVIRLVMDRTIGFCVLKVDYLEKEKVRMKLMKGGNLDGLAMFIGMNHSFAVSADEYPNLKPNSIYFTDANKRDANSIYGGHDNGIFDYVNKELSPLPCYSNPNPCVDDLKRIVPPPMWFTPSLG</sequence>
<evidence type="ECO:0000313" key="3">
    <source>
        <dbReference type="Proteomes" id="UP001632038"/>
    </source>
</evidence>
<dbReference type="PANTHER" id="PTHR44259:SF37">
    <property type="entry name" value="DUF1618 DOMAIN-CONTAINING PROTEIN"/>
    <property type="match status" value="1"/>
</dbReference>
<evidence type="ECO:0000259" key="1">
    <source>
        <dbReference type="Pfam" id="PF03478"/>
    </source>
</evidence>
<comment type="caution">
    <text evidence="2">The sequence shown here is derived from an EMBL/GenBank/DDBJ whole genome shotgun (WGS) entry which is preliminary data.</text>
</comment>
<organism evidence="2 3">
    <name type="scientific">Castilleja foliolosa</name>
    <dbReference type="NCBI Taxonomy" id="1961234"/>
    <lineage>
        <taxon>Eukaryota</taxon>
        <taxon>Viridiplantae</taxon>
        <taxon>Streptophyta</taxon>
        <taxon>Embryophyta</taxon>
        <taxon>Tracheophyta</taxon>
        <taxon>Spermatophyta</taxon>
        <taxon>Magnoliopsida</taxon>
        <taxon>eudicotyledons</taxon>
        <taxon>Gunneridae</taxon>
        <taxon>Pentapetalae</taxon>
        <taxon>asterids</taxon>
        <taxon>lamiids</taxon>
        <taxon>Lamiales</taxon>
        <taxon>Orobanchaceae</taxon>
        <taxon>Pedicularideae</taxon>
        <taxon>Castillejinae</taxon>
        <taxon>Castilleja</taxon>
    </lineage>
</organism>
<evidence type="ECO:0000313" key="2">
    <source>
        <dbReference type="EMBL" id="KAL3624544.1"/>
    </source>
</evidence>
<dbReference type="EMBL" id="JAVIJP010000053">
    <property type="protein sequence ID" value="KAL3624544.1"/>
    <property type="molecule type" value="Genomic_DNA"/>
</dbReference>
<accession>A0ABD3C523</accession>
<dbReference type="InterPro" id="IPR005174">
    <property type="entry name" value="KIB1-4_b-propeller"/>
</dbReference>
<dbReference type="Pfam" id="PF03478">
    <property type="entry name" value="Beta-prop_KIB1-4"/>
    <property type="match status" value="1"/>
</dbReference>
<keyword evidence="3" id="KW-1185">Reference proteome</keyword>
<proteinExistence type="predicted"/>
<dbReference type="Proteomes" id="UP001632038">
    <property type="component" value="Unassembled WGS sequence"/>
</dbReference>
<reference evidence="3" key="1">
    <citation type="journal article" date="2024" name="IScience">
        <title>Strigolactones Initiate the Formation of Haustorium-like Structures in Castilleja.</title>
        <authorList>
            <person name="Buerger M."/>
            <person name="Peterson D."/>
            <person name="Chory J."/>
        </authorList>
    </citation>
    <scope>NUCLEOTIDE SEQUENCE [LARGE SCALE GENOMIC DNA]</scope>
</reference>
<name>A0ABD3C523_9LAMI</name>
<dbReference type="InterPro" id="IPR050942">
    <property type="entry name" value="F-box_BR-signaling"/>
</dbReference>
<gene>
    <name evidence="2" type="ORF">CASFOL_031212</name>
</gene>
<protein>
    <recommendedName>
        <fullName evidence="1">KIB1-4 beta-propeller domain-containing protein</fullName>
    </recommendedName>
</protein>
<feature type="domain" description="KIB1-4 beta-propeller" evidence="1">
    <location>
        <begin position="83"/>
        <end position="387"/>
    </location>
</feature>
<dbReference type="AlphaFoldDB" id="A0ABD3C523"/>
<dbReference type="PANTHER" id="PTHR44259">
    <property type="entry name" value="OS07G0183000 PROTEIN-RELATED"/>
    <property type="match status" value="1"/>
</dbReference>